<dbReference type="AlphaFoldDB" id="A0A317TYT6"/>
<evidence type="ECO:0000313" key="1">
    <source>
        <dbReference type="EMBL" id="PWY54055.1"/>
    </source>
</evidence>
<dbReference type="SUPFAM" id="SSF50985">
    <property type="entry name" value="RCC1/BLIP-II"/>
    <property type="match status" value="1"/>
</dbReference>
<keyword evidence="4" id="KW-1185">Reference proteome</keyword>
<organism evidence="1 3">
    <name type="scientific">Legionella qingyii</name>
    <dbReference type="NCBI Taxonomy" id="2184757"/>
    <lineage>
        <taxon>Bacteria</taxon>
        <taxon>Pseudomonadati</taxon>
        <taxon>Pseudomonadota</taxon>
        <taxon>Gammaproteobacteria</taxon>
        <taxon>Legionellales</taxon>
        <taxon>Legionellaceae</taxon>
        <taxon>Legionella</taxon>
    </lineage>
</organism>
<dbReference type="InterPro" id="IPR009091">
    <property type="entry name" value="RCC1/BLIP-II"/>
</dbReference>
<evidence type="ECO:0000313" key="3">
    <source>
        <dbReference type="Proteomes" id="UP000247152"/>
    </source>
</evidence>
<dbReference type="EMBL" id="QHJG01000047">
    <property type="protein sequence ID" value="PWY54055.1"/>
    <property type="molecule type" value="Genomic_DNA"/>
</dbReference>
<sequence>MALKEDGSVYVLGCNDEEQFGLDDTNKREKPNKI</sequence>
<accession>A0A317TYT6</accession>
<dbReference type="Proteomes" id="UP000247152">
    <property type="component" value="Unassembled WGS sequence"/>
</dbReference>
<dbReference type="RefSeq" id="WP_110144072.1">
    <property type="nucleotide sequence ID" value="NZ_QHJG01000047.1"/>
</dbReference>
<reference evidence="1 3" key="1">
    <citation type="submission" date="2018-05" db="EMBL/GenBank/DDBJ databases">
        <title>Legionella qingyii sp.nov., whole genome shotgun sequence.</title>
        <authorList>
            <person name="Wu H."/>
            <person name="Zhu Q."/>
            <person name="Hu C."/>
        </authorList>
    </citation>
    <scope>NUCLEOTIDE SEQUENCE [LARGE SCALE GENOMIC DNA]</scope>
    <source>
        <strain evidence="1 3">HEB18</strain>
    </source>
</reference>
<dbReference type="EMBL" id="RZGX01000031">
    <property type="protein sequence ID" value="RUR19152.1"/>
    <property type="molecule type" value="Genomic_DNA"/>
</dbReference>
<dbReference type="PROSITE" id="PS50012">
    <property type="entry name" value="RCC1_3"/>
    <property type="match status" value="1"/>
</dbReference>
<dbReference type="OrthoDB" id="5648249at2"/>
<dbReference type="Gene3D" id="2.130.10.30">
    <property type="entry name" value="Regulator of chromosome condensation 1/beta-lactamase-inhibitor protein II"/>
    <property type="match status" value="1"/>
</dbReference>
<name>A0A317TYT6_9GAMM</name>
<protein>
    <submittedName>
        <fullName evidence="1">Uncharacterized protein</fullName>
    </submittedName>
</protein>
<evidence type="ECO:0000313" key="4">
    <source>
        <dbReference type="Proteomes" id="UP000287374"/>
    </source>
</evidence>
<reference evidence="2 4" key="2">
    <citation type="submission" date="2018-12" db="EMBL/GenBank/DDBJ databases">
        <title>Legionella sp,whole genome shotgun sequence.</title>
        <authorList>
            <person name="Wu H."/>
        </authorList>
    </citation>
    <scope>NUCLEOTIDE SEQUENCE [LARGE SCALE GENOMIC DNA]</scope>
    <source>
        <strain evidence="4">km489</strain>
        <strain evidence="2">Km489</strain>
    </source>
</reference>
<proteinExistence type="predicted"/>
<gene>
    <name evidence="1" type="ORF">DGG96_19055</name>
    <name evidence="2" type="ORF">ELY20_16060</name>
</gene>
<comment type="caution">
    <text evidence="1">The sequence shown here is derived from an EMBL/GenBank/DDBJ whole genome shotgun (WGS) entry which is preliminary data.</text>
</comment>
<dbReference type="Pfam" id="PF00415">
    <property type="entry name" value="RCC1"/>
    <property type="match status" value="1"/>
</dbReference>
<evidence type="ECO:0000313" key="2">
    <source>
        <dbReference type="EMBL" id="RUR19152.1"/>
    </source>
</evidence>
<dbReference type="Proteomes" id="UP000287374">
    <property type="component" value="Unassembled WGS sequence"/>
</dbReference>
<dbReference type="InterPro" id="IPR000408">
    <property type="entry name" value="Reg_chr_condens"/>
</dbReference>